<protein>
    <submittedName>
        <fullName evidence="1">Uncharacterized protein</fullName>
    </submittedName>
</protein>
<organism evidence="1 2">
    <name type="scientific">Psylliodes chrysocephalus</name>
    <dbReference type="NCBI Taxonomy" id="3402493"/>
    <lineage>
        <taxon>Eukaryota</taxon>
        <taxon>Metazoa</taxon>
        <taxon>Ecdysozoa</taxon>
        <taxon>Arthropoda</taxon>
        <taxon>Hexapoda</taxon>
        <taxon>Insecta</taxon>
        <taxon>Pterygota</taxon>
        <taxon>Neoptera</taxon>
        <taxon>Endopterygota</taxon>
        <taxon>Coleoptera</taxon>
        <taxon>Polyphaga</taxon>
        <taxon>Cucujiformia</taxon>
        <taxon>Chrysomeloidea</taxon>
        <taxon>Chrysomelidae</taxon>
        <taxon>Galerucinae</taxon>
        <taxon>Alticini</taxon>
        <taxon>Psylliodes</taxon>
    </lineage>
</organism>
<name>A0A9P0DBA4_9CUCU</name>
<dbReference type="AlphaFoldDB" id="A0A9P0DBA4"/>
<gene>
    <name evidence="1" type="ORF">PSYICH_LOCUS15041</name>
</gene>
<sequence>MKDKSQDLFTEWYNRFMESSTLTKFDTTILNVDDALDKTKICNALSNGANIILDISWGKQEEAEPIFSNIGIPYYKIDVAITAHLDLLDQYLDIRNASDVTMIFDDPCVSFF</sequence>
<dbReference type="OrthoDB" id="5984008at2759"/>
<dbReference type="Proteomes" id="UP001153636">
    <property type="component" value="Chromosome 9"/>
</dbReference>
<dbReference type="EMBL" id="OV651821">
    <property type="protein sequence ID" value="CAH1115801.1"/>
    <property type="molecule type" value="Genomic_DNA"/>
</dbReference>
<keyword evidence="2" id="KW-1185">Reference proteome</keyword>
<reference evidence="1" key="1">
    <citation type="submission" date="2022-01" db="EMBL/GenBank/DDBJ databases">
        <authorList>
            <person name="King R."/>
        </authorList>
    </citation>
    <scope>NUCLEOTIDE SEQUENCE</scope>
</reference>
<accession>A0A9P0DBA4</accession>
<evidence type="ECO:0000313" key="2">
    <source>
        <dbReference type="Proteomes" id="UP001153636"/>
    </source>
</evidence>
<evidence type="ECO:0000313" key="1">
    <source>
        <dbReference type="EMBL" id="CAH1115801.1"/>
    </source>
</evidence>
<proteinExistence type="predicted"/>